<feature type="disulfide bond" evidence="12">
    <location>
        <begin position="36"/>
        <end position="49"/>
    </location>
</feature>
<dbReference type="AlphaFoldDB" id="A0A336MC26"/>
<dbReference type="GO" id="GO:0005758">
    <property type="term" value="C:mitochondrial intermembrane space"/>
    <property type="evidence" value="ECO:0007669"/>
    <property type="project" value="UniProtKB-SubCell"/>
</dbReference>
<accession>A0A336MC26</accession>
<keyword evidence="8" id="KW-0249">Electron transport</keyword>
<dbReference type="OMA" id="RICGFFE"/>
<dbReference type="EMBL" id="UFQT01000888">
    <property type="protein sequence ID" value="SSX27845.1"/>
    <property type="molecule type" value="Genomic_DNA"/>
</dbReference>
<keyword evidence="7" id="KW-0999">Mitochondrion inner membrane</keyword>
<dbReference type="PANTHER" id="PTHR21268:SF2">
    <property type="entry name" value="NADH DEHYDROGENASE [UBIQUINONE] IRON-SULFUR PROTEIN 5"/>
    <property type="match status" value="1"/>
</dbReference>
<sequence length="100" mass="11967">MVSPLLRSPFTDLTTGMINCQYFDKCGERELAMMECLEAYGVERGKQKCKMLIEDFQECFTMRKQLMRANEMRLERHRQHLMGERFSENKYARPPKEDAY</sequence>
<dbReference type="EMBL" id="UFQS01000888">
    <property type="protein sequence ID" value="SSX07505.1"/>
    <property type="molecule type" value="Genomic_DNA"/>
</dbReference>
<evidence type="ECO:0000256" key="7">
    <source>
        <dbReference type="ARBA" id="ARBA00022792"/>
    </source>
</evidence>
<evidence type="ECO:0000256" key="4">
    <source>
        <dbReference type="ARBA" id="ARBA00007372"/>
    </source>
</evidence>
<dbReference type="VEuPathDB" id="VectorBase:CSON014888"/>
<evidence type="ECO:0000256" key="5">
    <source>
        <dbReference type="ARBA" id="ARBA00022448"/>
    </source>
</evidence>
<evidence type="ECO:0000313" key="13">
    <source>
        <dbReference type="EMBL" id="SSX07505.1"/>
    </source>
</evidence>
<keyword evidence="10" id="KW-0472">Membrane</keyword>
<protein>
    <submittedName>
        <fullName evidence="14">CSON014888 protein</fullName>
    </submittedName>
</protein>
<evidence type="ECO:0000256" key="1">
    <source>
        <dbReference type="ARBA" id="ARBA00003195"/>
    </source>
</evidence>
<keyword evidence="5" id="KW-0813">Transport</keyword>
<organism evidence="14">
    <name type="scientific">Culicoides sonorensis</name>
    <name type="common">Biting midge</name>
    <dbReference type="NCBI Taxonomy" id="179676"/>
    <lineage>
        <taxon>Eukaryota</taxon>
        <taxon>Metazoa</taxon>
        <taxon>Ecdysozoa</taxon>
        <taxon>Arthropoda</taxon>
        <taxon>Hexapoda</taxon>
        <taxon>Insecta</taxon>
        <taxon>Pterygota</taxon>
        <taxon>Neoptera</taxon>
        <taxon>Endopterygota</taxon>
        <taxon>Diptera</taxon>
        <taxon>Nematocera</taxon>
        <taxon>Chironomoidea</taxon>
        <taxon>Ceratopogonidae</taxon>
        <taxon>Ceratopogoninae</taxon>
        <taxon>Culicoides</taxon>
        <taxon>Monoculicoides</taxon>
    </lineage>
</organism>
<evidence type="ECO:0000256" key="9">
    <source>
        <dbReference type="ARBA" id="ARBA00023128"/>
    </source>
</evidence>
<comment type="subcellular location">
    <subcellularLocation>
        <location evidence="3">Mitochondrion inner membrane</location>
        <topology evidence="3">Peripheral membrane protein</topology>
    </subcellularLocation>
    <subcellularLocation>
        <location evidence="2">Mitochondrion intermembrane space</location>
    </subcellularLocation>
</comment>
<evidence type="ECO:0000256" key="2">
    <source>
        <dbReference type="ARBA" id="ARBA00004569"/>
    </source>
</evidence>
<gene>
    <name evidence="14" type="primary">CSON014888</name>
</gene>
<evidence type="ECO:0000256" key="8">
    <source>
        <dbReference type="ARBA" id="ARBA00022982"/>
    </source>
</evidence>
<dbReference type="Pfam" id="PF10200">
    <property type="entry name" value="Ndufs5"/>
    <property type="match status" value="1"/>
</dbReference>
<evidence type="ECO:0000313" key="14">
    <source>
        <dbReference type="EMBL" id="SSX27845.1"/>
    </source>
</evidence>
<evidence type="ECO:0000256" key="3">
    <source>
        <dbReference type="ARBA" id="ARBA00004637"/>
    </source>
</evidence>
<evidence type="ECO:0000256" key="10">
    <source>
        <dbReference type="ARBA" id="ARBA00023136"/>
    </source>
</evidence>
<dbReference type="GO" id="GO:0005743">
    <property type="term" value="C:mitochondrial inner membrane"/>
    <property type="evidence" value="ECO:0007669"/>
    <property type="project" value="UniProtKB-SubCell"/>
</dbReference>
<proteinExistence type="inferred from homology"/>
<dbReference type="PANTHER" id="PTHR21268">
    <property type="entry name" value="NADH DEHYDROGENASE [UBIQUINONE] IRON-SULFUR PROTEIN 5"/>
    <property type="match status" value="1"/>
</dbReference>
<evidence type="ECO:0000256" key="6">
    <source>
        <dbReference type="ARBA" id="ARBA00022660"/>
    </source>
</evidence>
<keyword evidence="11 12" id="KW-1015">Disulfide bond</keyword>
<dbReference type="InterPro" id="IPR019342">
    <property type="entry name" value="NADH_UbQ_OxRdtase_FeS-su5"/>
</dbReference>
<reference evidence="13" key="1">
    <citation type="submission" date="2018-04" db="EMBL/GenBank/DDBJ databases">
        <authorList>
            <person name="Go L.Y."/>
            <person name="Mitchell J.A."/>
        </authorList>
    </citation>
    <scope>NUCLEOTIDE SEQUENCE</scope>
    <source>
        <tissue evidence="13">Whole organism</tissue>
    </source>
</reference>
<evidence type="ECO:0000256" key="12">
    <source>
        <dbReference type="PIRSR" id="PIRSR619342-50"/>
    </source>
</evidence>
<evidence type="ECO:0000256" key="11">
    <source>
        <dbReference type="ARBA" id="ARBA00023157"/>
    </source>
</evidence>
<reference evidence="14" key="2">
    <citation type="submission" date="2018-07" db="EMBL/GenBank/DDBJ databases">
        <authorList>
            <person name="Quirk P.G."/>
            <person name="Krulwich T.A."/>
        </authorList>
    </citation>
    <scope>NUCLEOTIDE SEQUENCE</scope>
</reference>
<name>A0A336MC26_CULSO</name>
<comment type="similarity">
    <text evidence="4">Belongs to the complex I NDUFS5 subunit family.</text>
</comment>
<feature type="disulfide bond" evidence="12">
    <location>
        <begin position="26"/>
        <end position="59"/>
    </location>
</feature>
<keyword evidence="9" id="KW-0496">Mitochondrion</keyword>
<keyword evidence="6" id="KW-0679">Respiratory chain</keyword>
<comment type="function">
    <text evidence="1">Accessory subunit of the mitochondrial membrane respiratory chain NADH dehydrogenase (Complex I), that is believed not to be involved in catalysis. Complex I functions in the transfer of electrons from NADH to the respiratory chain. The immediate electron acceptor for the enzyme is believed to be ubiquinone.</text>
</comment>